<name>A0A0F6AAQ2_9GAMM</name>
<evidence type="ECO:0000313" key="2">
    <source>
        <dbReference type="Proteomes" id="UP000033434"/>
    </source>
</evidence>
<dbReference type="GO" id="GO:0015035">
    <property type="term" value="F:protein-disulfide reductase activity"/>
    <property type="evidence" value="ECO:0007669"/>
    <property type="project" value="InterPro"/>
</dbReference>
<organism evidence="1 2">
    <name type="scientific">Pseudoalteromonas luteoviolacea S4054</name>
    <dbReference type="NCBI Taxonomy" id="1129367"/>
    <lineage>
        <taxon>Bacteria</taxon>
        <taxon>Pseudomonadati</taxon>
        <taxon>Pseudomonadota</taxon>
        <taxon>Gammaproteobacteria</taxon>
        <taxon>Alteromonadales</taxon>
        <taxon>Pseudoalteromonadaceae</taxon>
        <taxon>Pseudoalteromonas</taxon>
    </lineage>
</organism>
<dbReference type="InterPro" id="IPR007263">
    <property type="entry name" value="DCC1-like"/>
</dbReference>
<dbReference type="InterPro" id="IPR044691">
    <property type="entry name" value="DCC1_Trx"/>
</dbReference>
<dbReference type="Proteomes" id="UP000033434">
    <property type="component" value="Unassembled WGS sequence"/>
</dbReference>
<dbReference type="PANTHER" id="PTHR34290">
    <property type="entry name" value="SI:CH73-390P7.2"/>
    <property type="match status" value="1"/>
</dbReference>
<reference evidence="1 2" key="1">
    <citation type="journal article" date="2015" name="BMC Genomics">
        <title>Genome mining reveals unlocked bioactive potential of marine Gram-negative bacteria.</title>
        <authorList>
            <person name="Machado H."/>
            <person name="Sonnenschein E.C."/>
            <person name="Melchiorsen J."/>
            <person name="Gram L."/>
        </authorList>
    </citation>
    <scope>NUCLEOTIDE SEQUENCE [LARGE SCALE GENOMIC DNA]</scope>
    <source>
        <strain evidence="1 2">S4054</strain>
    </source>
</reference>
<evidence type="ECO:0000313" key="1">
    <source>
        <dbReference type="EMBL" id="KKE82464.1"/>
    </source>
</evidence>
<dbReference type="Pfam" id="PF04134">
    <property type="entry name" value="DCC1-like"/>
    <property type="match status" value="1"/>
</dbReference>
<dbReference type="AlphaFoldDB" id="A0A0F6AAQ2"/>
<gene>
    <name evidence="1" type="ORF">N479_18495</name>
</gene>
<dbReference type="PANTHER" id="PTHR34290:SF2">
    <property type="entry name" value="OS04G0668800 PROTEIN"/>
    <property type="match status" value="1"/>
</dbReference>
<dbReference type="EMBL" id="AUXW01000163">
    <property type="protein sequence ID" value="KKE82464.1"/>
    <property type="molecule type" value="Genomic_DNA"/>
</dbReference>
<dbReference type="RefSeq" id="WP_046357170.1">
    <property type="nucleotide sequence ID" value="NZ_AUXW01000163.1"/>
</dbReference>
<dbReference type="PATRIC" id="fig|1129367.4.peg.3687"/>
<protein>
    <submittedName>
        <fullName evidence="1">Putative redox protein</fullName>
    </submittedName>
</protein>
<proteinExistence type="predicted"/>
<accession>A0A0F6AAQ2</accession>
<sequence>MTKLTIFYDGTCPLCVKEMMALTKRDKSAQIKTVDIHNDEFINYPHIDPNQANLILHALDEQDGLLLGLDVTHRAWQLVGMGWLYAPLRWPLIKPMADKLYLLFAKNRYRISYLLTGKARCESGACRR</sequence>
<comment type="caution">
    <text evidence="1">The sequence shown here is derived from an EMBL/GenBank/DDBJ whole genome shotgun (WGS) entry which is preliminary data.</text>
</comment>